<evidence type="ECO:0000256" key="1">
    <source>
        <dbReference type="SAM" id="MobiDB-lite"/>
    </source>
</evidence>
<name>A0AAQ3L4X7_9LILI</name>
<dbReference type="AlphaFoldDB" id="A0AAQ3L4X7"/>
<dbReference type="Proteomes" id="UP001327560">
    <property type="component" value="Chromosome 9"/>
</dbReference>
<keyword evidence="3" id="KW-1185">Reference proteome</keyword>
<protein>
    <submittedName>
        <fullName evidence="2">Uncharacterized protein</fullName>
    </submittedName>
</protein>
<evidence type="ECO:0000313" key="3">
    <source>
        <dbReference type="Proteomes" id="UP001327560"/>
    </source>
</evidence>
<dbReference type="EMBL" id="CP136898">
    <property type="protein sequence ID" value="WOL20688.1"/>
    <property type="molecule type" value="Genomic_DNA"/>
</dbReference>
<gene>
    <name evidence="2" type="ORF">Cni_G29493</name>
</gene>
<organism evidence="2 3">
    <name type="scientific">Canna indica</name>
    <name type="common">Indian-shot</name>
    <dbReference type="NCBI Taxonomy" id="4628"/>
    <lineage>
        <taxon>Eukaryota</taxon>
        <taxon>Viridiplantae</taxon>
        <taxon>Streptophyta</taxon>
        <taxon>Embryophyta</taxon>
        <taxon>Tracheophyta</taxon>
        <taxon>Spermatophyta</taxon>
        <taxon>Magnoliopsida</taxon>
        <taxon>Liliopsida</taxon>
        <taxon>Zingiberales</taxon>
        <taxon>Cannaceae</taxon>
        <taxon>Canna</taxon>
    </lineage>
</organism>
<evidence type="ECO:0000313" key="2">
    <source>
        <dbReference type="EMBL" id="WOL20688.1"/>
    </source>
</evidence>
<proteinExistence type="predicted"/>
<reference evidence="2 3" key="1">
    <citation type="submission" date="2023-10" db="EMBL/GenBank/DDBJ databases">
        <title>Chromosome-scale genome assembly provides insights into flower coloration mechanisms of Canna indica.</title>
        <authorList>
            <person name="Li C."/>
        </authorList>
    </citation>
    <scope>NUCLEOTIDE SEQUENCE [LARGE SCALE GENOMIC DNA]</scope>
    <source>
        <tissue evidence="2">Flower</tissue>
    </source>
</reference>
<sequence length="152" mass="17163">MQLTEALLTPCKWDLIGFSGERVVVRGALWLRTIFDSRPKAKTIDVQYLVINIPSLYHMILGQPFLNTLGAVVSTPHLAVKFPVSKIEVGVLHADHKEDRWCYNECLKPKAVEPRNVPIGLQALPRDNNKQSIENLEPSSGRDMRKQPHLST</sequence>
<accession>A0AAQ3L4X7</accession>
<feature type="region of interest" description="Disordered" evidence="1">
    <location>
        <begin position="123"/>
        <end position="152"/>
    </location>
</feature>